<evidence type="ECO:0000313" key="9">
    <source>
        <dbReference type="Proteomes" id="UP000318582"/>
    </source>
</evidence>
<organism evidence="8 9">
    <name type="scientific">Powellomyces hirtus</name>
    <dbReference type="NCBI Taxonomy" id="109895"/>
    <lineage>
        <taxon>Eukaryota</taxon>
        <taxon>Fungi</taxon>
        <taxon>Fungi incertae sedis</taxon>
        <taxon>Chytridiomycota</taxon>
        <taxon>Chytridiomycota incertae sedis</taxon>
        <taxon>Chytridiomycetes</taxon>
        <taxon>Spizellomycetales</taxon>
        <taxon>Powellomycetaceae</taxon>
        <taxon>Powellomyces</taxon>
    </lineage>
</organism>
<dbReference type="GO" id="GO:0060255">
    <property type="term" value="P:regulation of macromolecule metabolic process"/>
    <property type="evidence" value="ECO:0007669"/>
    <property type="project" value="UniProtKB-ARBA"/>
</dbReference>
<feature type="region of interest" description="Disordered" evidence="6">
    <location>
        <begin position="237"/>
        <end position="284"/>
    </location>
</feature>
<proteinExistence type="inferred from homology"/>
<dbReference type="Pfam" id="PF02902">
    <property type="entry name" value="Peptidase_C48"/>
    <property type="match status" value="1"/>
</dbReference>
<dbReference type="Gene3D" id="3.40.395.10">
    <property type="entry name" value="Adenoviral Proteinase, Chain A"/>
    <property type="match status" value="1"/>
</dbReference>
<accession>A0A507EBJ6</accession>
<dbReference type="FunFam" id="3.40.395.10:FF:000001">
    <property type="entry name" value="Sentrin-specific protease 1"/>
    <property type="match status" value="1"/>
</dbReference>
<name>A0A507EBJ6_9FUNG</name>
<dbReference type="AlphaFoldDB" id="A0A507EBJ6"/>
<dbReference type="InterPro" id="IPR038765">
    <property type="entry name" value="Papain-like_cys_pep_sf"/>
</dbReference>
<keyword evidence="4" id="KW-0788">Thiol protease</keyword>
<keyword evidence="5" id="KW-0175">Coiled coil</keyword>
<evidence type="ECO:0000256" key="5">
    <source>
        <dbReference type="SAM" id="Coils"/>
    </source>
</evidence>
<feature type="region of interest" description="Disordered" evidence="6">
    <location>
        <begin position="1"/>
        <end position="33"/>
    </location>
</feature>
<evidence type="ECO:0000259" key="7">
    <source>
        <dbReference type="PROSITE" id="PS50600"/>
    </source>
</evidence>
<dbReference type="InterPro" id="IPR003653">
    <property type="entry name" value="Peptidase_C48_C"/>
</dbReference>
<keyword evidence="3" id="KW-0378">Hydrolase</keyword>
<evidence type="ECO:0000256" key="6">
    <source>
        <dbReference type="SAM" id="MobiDB-lite"/>
    </source>
</evidence>
<sequence length="682" mass="77177">MVKRSRPNSEDSEAASSSAAFPHKKKQKSTGAWPGWSRMFEWFGLKRPSTSTSTSTTMPAAEDDVVVVKVVEQVIIDDDDEEEEAPIVVESEDDDETEVDEPKPGDETEPFVPECDHATTPQSTRELTPPLSPEDMARWQRLKEDSTASIAGACTPPLLDENIYPTTGDELEIPNSPTMIYPSATDKLLETPTSDAASSRPPLADDDDAVVFSLSTEFEVLAASSPPLGAVDVTTELLPSPQSAPPSPAQNGSAMPATPPSRPGSQSLQPDSPPSPQIATPTSPSDEIVKFKSIYELHPSLRAPPKTATLRHTSVAPRVNKFRKSIIRPMSKQHAEQNFLKMMRDQMPETWADCARWPAPKSESARNPSFISARPATNGIKRREVMLRIQANIKKGKEVRDFLRPKIERYWRRQGKQLPQKPETPSYEKLLAKQQELDQELEALKQDIWSEEEQAGEFPELSDEQEDMIDDALHGPGNQTVVEAFNVEISKRDLATLREGSWLNDEVINFYGQLIMKRAKESKENYPKVHCFNTFFYPTLGKGYQGVRRWTKKIDIFALDQVIIPVHLGNHWTCAIINLKEKRFEYYDSLHGKNPTAFKRMREYLEKESQDKKKQPIDLSDWTDYAPRDCPAQLNGNDCGVFTCLFMEYASRQNRYDFHGEDMPYFRRRIIWEIIDQKLMAG</sequence>
<dbReference type="PANTHER" id="PTHR12606">
    <property type="entry name" value="SENTRIN/SUMO-SPECIFIC PROTEASE"/>
    <property type="match status" value="1"/>
</dbReference>
<gene>
    <name evidence="8" type="ORF">PhCBS80983_g01649</name>
</gene>
<dbReference type="STRING" id="109895.A0A507EBJ6"/>
<evidence type="ECO:0000256" key="3">
    <source>
        <dbReference type="ARBA" id="ARBA00022801"/>
    </source>
</evidence>
<feature type="compositionally biased region" description="Basic and acidic residues" evidence="6">
    <location>
        <begin position="135"/>
        <end position="146"/>
    </location>
</feature>
<feature type="coiled-coil region" evidence="5">
    <location>
        <begin position="427"/>
        <end position="454"/>
    </location>
</feature>
<feature type="domain" description="Ubiquitin-like protease family profile" evidence="7">
    <location>
        <begin position="487"/>
        <end position="650"/>
    </location>
</feature>
<dbReference type="GO" id="GO:0016926">
    <property type="term" value="P:protein desumoylation"/>
    <property type="evidence" value="ECO:0007669"/>
    <property type="project" value="TreeGrafter"/>
</dbReference>
<dbReference type="PROSITE" id="PS50600">
    <property type="entry name" value="ULP_PROTEASE"/>
    <property type="match status" value="1"/>
</dbReference>
<comment type="similarity">
    <text evidence="1">Belongs to the peptidase C48 family.</text>
</comment>
<reference evidence="8 9" key="1">
    <citation type="journal article" date="2019" name="Sci. Rep.">
        <title>Comparative genomics of chytrid fungi reveal insights into the obligate biotrophic and pathogenic lifestyle of Synchytrium endobioticum.</title>
        <authorList>
            <person name="van de Vossenberg B.T.L.H."/>
            <person name="Warris S."/>
            <person name="Nguyen H.D.T."/>
            <person name="van Gent-Pelzer M.P.E."/>
            <person name="Joly D.L."/>
            <person name="van de Geest H.C."/>
            <person name="Bonants P.J.M."/>
            <person name="Smith D.S."/>
            <person name="Levesque C.A."/>
            <person name="van der Lee T.A.J."/>
        </authorList>
    </citation>
    <scope>NUCLEOTIDE SEQUENCE [LARGE SCALE GENOMIC DNA]</scope>
    <source>
        <strain evidence="8 9">CBS 809.83</strain>
    </source>
</reference>
<dbReference type="GO" id="GO:0005634">
    <property type="term" value="C:nucleus"/>
    <property type="evidence" value="ECO:0007669"/>
    <property type="project" value="TreeGrafter"/>
</dbReference>
<comment type="caution">
    <text evidence="8">The sequence shown here is derived from an EMBL/GenBank/DDBJ whole genome shotgun (WGS) entry which is preliminary data.</text>
</comment>
<dbReference type="PANTHER" id="PTHR12606:SF141">
    <property type="entry name" value="GH15225P-RELATED"/>
    <property type="match status" value="1"/>
</dbReference>
<dbReference type="GO" id="GO:0016929">
    <property type="term" value="F:deSUMOylase activity"/>
    <property type="evidence" value="ECO:0007669"/>
    <property type="project" value="TreeGrafter"/>
</dbReference>
<dbReference type="GO" id="GO:0080090">
    <property type="term" value="P:regulation of primary metabolic process"/>
    <property type="evidence" value="ECO:0007669"/>
    <property type="project" value="UniProtKB-ARBA"/>
</dbReference>
<evidence type="ECO:0000256" key="2">
    <source>
        <dbReference type="ARBA" id="ARBA00022670"/>
    </source>
</evidence>
<keyword evidence="2" id="KW-0645">Protease</keyword>
<dbReference type="EMBL" id="QEAQ01000013">
    <property type="protein sequence ID" value="TPX60737.1"/>
    <property type="molecule type" value="Genomic_DNA"/>
</dbReference>
<evidence type="ECO:0000256" key="4">
    <source>
        <dbReference type="ARBA" id="ARBA00022807"/>
    </source>
</evidence>
<dbReference type="SUPFAM" id="SSF54001">
    <property type="entry name" value="Cysteine proteinases"/>
    <property type="match status" value="1"/>
</dbReference>
<protein>
    <recommendedName>
        <fullName evidence="7">Ubiquitin-like protease family profile domain-containing protein</fullName>
    </recommendedName>
</protein>
<dbReference type="GO" id="GO:0006508">
    <property type="term" value="P:proteolysis"/>
    <property type="evidence" value="ECO:0007669"/>
    <property type="project" value="UniProtKB-KW"/>
</dbReference>
<dbReference type="Proteomes" id="UP000318582">
    <property type="component" value="Unassembled WGS sequence"/>
</dbReference>
<feature type="compositionally biased region" description="Acidic residues" evidence="6">
    <location>
        <begin position="75"/>
        <end position="99"/>
    </location>
</feature>
<keyword evidence="9" id="KW-1185">Reference proteome</keyword>
<feature type="region of interest" description="Disordered" evidence="6">
    <location>
        <begin position="75"/>
        <end position="206"/>
    </location>
</feature>
<evidence type="ECO:0000313" key="8">
    <source>
        <dbReference type="EMBL" id="TPX60737.1"/>
    </source>
</evidence>
<evidence type="ECO:0000256" key="1">
    <source>
        <dbReference type="ARBA" id="ARBA00005234"/>
    </source>
</evidence>